<dbReference type="PROSITE" id="PS51186">
    <property type="entry name" value="GNAT"/>
    <property type="match status" value="1"/>
</dbReference>
<dbReference type="AlphaFoldDB" id="A0A6M8HM81"/>
<evidence type="ECO:0000259" key="3">
    <source>
        <dbReference type="PROSITE" id="PS51186"/>
    </source>
</evidence>
<dbReference type="Gene3D" id="3.40.630.30">
    <property type="match status" value="1"/>
</dbReference>
<dbReference type="Proteomes" id="UP000500767">
    <property type="component" value="Chromosome"/>
</dbReference>
<dbReference type="SUPFAM" id="SSF55729">
    <property type="entry name" value="Acyl-CoA N-acyltransferases (Nat)"/>
    <property type="match status" value="1"/>
</dbReference>
<evidence type="ECO:0000256" key="1">
    <source>
        <dbReference type="ARBA" id="ARBA00022679"/>
    </source>
</evidence>
<keyword evidence="5" id="KW-1185">Reference proteome</keyword>
<dbReference type="InterPro" id="IPR016181">
    <property type="entry name" value="Acyl_CoA_acyltransferase"/>
</dbReference>
<dbReference type="Pfam" id="PF00583">
    <property type="entry name" value="Acetyltransf_1"/>
    <property type="match status" value="1"/>
</dbReference>
<dbReference type="PANTHER" id="PTHR43877:SF1">
    <property type="entry name" value="ACETYLTRANSFERASE"/>
    <property type="match status" value="1"/>
</dbReference>
<dbReference type="EMBL" id="CP053708">
    <property type="protein sequence ID" value="QKE89489.1"/>
    <property type="molecule type" value="Genomic_DNA"/>
</dbReference>
<feature type="domain" description="N-acetyltransferase" evidence="3">
    <location>
        <begin position="2"/>
        <end position="176"/>
    </location>
</feature>
<gene>
    <name evidence="4" type="ORF">HN018_05030</name>
</gene>
<dbReference type="InterPro" id="IPR000182">
    <property type="entry name" value="GNAT_dom"/>
</dbReference>
<evidence type="ECO:0000256" key="2">
    <source>
        <dbReference type="ARBA" id="ARBA00023315"/>
    </source>
</evidence>
<dbReference type="PANTHER" id="PTHR43877">
    <property type="entry name" value="AMINOALKYLPHOSPHONATE N-ACETYLTRANSFERASE-RELATED-RELATED"/>
    <property type="match status" value="1"/>
</dbReference>
<reference evidence="4 5" key="1">
    <citation type="journal article" date="2014" name="World J. Microbiol. Biotechnol.">
        <title>Biodiversity and physiological characteristics of Antarctic and Arctic lichens-associated bacteria.</title>
        <authorList>
            <person name="Lee Y.M."/>
            <person name="Kim E.H."/>
            <person name="Lee H.K."/>
            <person name="Hong S.G."/>
        </authorList>
    </citation>
    <scope>NUCLEOTIDE SEQUENCE [LARGE SCALE GENOMIC DNA]</scope>
    <source>
        <strain evidence="4 5">PAMC 26569</strain>
    </source>
</reference>
<name>A0A6M8HM81_9PROT</name>
<dbReference type="RefSeq" id="WP_171834483.1">
    <property type="nucleotide sequence ID" value="NZ_CP053708.1"/>
</dbReference>
<keyword evidence="1 4" id="KW-0808">Transferase</keyword>
<protein>
    <submittedName>
        <fullName evidence="4">GNAT family N-acetyltransferase</fullName>
    </submittedName>
</protein>
<dbReference type="CDD" id="cd04301">
    <property type="entry name" value="NAT_SF"/>
    <property type="match status" value="1"/>
</dbReference>
<evidence type="ECO:0000313" key="5">
    <source>
        <dbReference type="Proteomes" id="UP000500767"/>
    </source>
</evidence>
<dbReference type="KEGG" id="lck:HN018_05030"/>
<sequence length="180" mass="18982">MLTHRLATHADIPALRALMALAIDRLQIGFLDERTIAASRAIMGLDTQLITDGTYFVIEADGALAGCGGWSRRATLFGGNHAAARDDTLLDPACEPARVRAMYTHPAFVRRGVGRLVLQLAEAAARSGGFGSAELAATLAGVPLYTACGWSVIEPLRSDPIDGQCVPLVRMGKLLVSSPA</sequence>
<organism evidence="4 5">
    <name type="scientific">Lichenicola cladoniae</name>
    <dbReference type="NCBI Taxonomy" id="1484109"/>
    <lineage>
        <taxon>Bacteria</taxon>
        <taxon>Pseudomonadati</taxon>
        <taxon>Pseudomonadota</taxon>
        <taxon>Alphaproteobacteria</taxon>
        <taxon>Acetobacterales</taxon>
        <taxon>Acetobacteraceae</taxon>
        <taxon>Lichenicola</taxon>
    </lineage>
</organism>
<evidence type="ECO:0000313" key="4">
    <source>
        <dbReference type="EMBL" id="QKE89489.1"/>
    </source>
</evidence>
<accession>A0A6M8HM81</accession>
<proteinExistence type="predicted"/>
<dbReference type="GO" id="GO:0016747">
    <property type="term" value="F:acyltransferase activity, transferring groups other than amino-acyl groups"/>
    <property type="evidence" value="ECO:0007669"/>
    <property type="project" value="InterPro"/>
</dbReference>
<dbReference type="InterPro" id="IPR050832">
    <property type="entry name" value="Bact_Acetyltransf"/>
</dbReference>
<keyword evidence="2" id="KW-0012">Acyltransferase</keyword>